<proteinExistence type="predicted"/>
<protein>
    <recommendedName>
        <fullName evidence="1">HNH nuclease domain-containing protein</fullName>
    </recommendedName>
</protein>
<organism evidence="2 3">
    <name type="scientific">Cladobotryum mycophilum</name>
    <dbReference type="NCBI Taxonomy" id="491253"/>
    <lineage>
        <taxon>Eukaryota</taxon>
        <taxon>Fungi</taxon>
        <taxon>Dikarya</taxon>
        <taxon>Ascomycota</taxon>
        <taxon>Pezizomycotina</taxon>
        <taxon>Sordariomycetes</taxon>
        <taxon>Hypocreomycetidae</taxon>
        <taxon>Hypocreales</taxon>
        <taxon>Hypocreaceae</taxon>
        <taxon>Cladobotryum</taxon>
    </lineage>
</organism>
<comment type="caution">
    <text evidence="2">The sequence shown here is derived from an EMBL/GenBank/DDBJ whole genome shotgun (WGS) entry which is preliminary data.</text>
</comment>
<gene>
    <name evidence="2" type="ORF">PT974_10098</name>
</gene>
<accession>A0ABR0S8X7</accession>
<dbReference type="InterPro" id="IPR003615">
    <property type="entry name" value="HNH_nuc"/>
</dbReference>
<dbReference type="Pfam" id="PF13391">
    <property type="entry name" value="HNH_2"/>
    <property type="match status" value="1"/>
</dbReference>
<evidence type="ECO:0000313" key="2">
    <source>
        <dbReference type="EMBL" id="KAK5988612.1"/>
    </source>
</evidence>
<reference evidence="2 3" key="1">
    <citation type="submission" date="2024-01" db="EMBL/GenBank/DDBJ databases">
        <title>Complete genome of Cladobotryum mycophilum ATHUM6906.</title>
        <authorList>
            <person name="Christinaki A.C."/>
            <person name="Myridakis A.I."/>
            <person name="Kouvelis V.N."/>
        </authorList>
    </citation>
    <scope>NUCLEOTIDE SEQUENCE [LARGE SCALE GENOMIC DNA]</scope>
    <source>
        <strain evidence="2 3">ATHUM6906</strain>
    </source>
</reference>
<evidence type="ECO:0000259" key="1">
    <source>
        <dbReference type="Pfam" id="PF13391"/>
    </source>
</evidence>
<evidence type="ECO:0000313" key="3">
    <source>
        <dbReference type="Proteomes" id="UP001338125"/>
    </source>
</evidence>
<sequence>MESSQHKLGLDGEPDLRASPFHRHQSSLEEIINFASGPSFTDTERQQAKGRFYNIVGHFEANNANKSRGYNRPALVRLTYEFACSEESQDNYLRAFFENANLPLEGPQVFDLKASAKQTPQPTPATHSAVEKVAGPQDFVGTRDRVSALRRDCLDRDHHRCVISRAFHYGEAEKRLKGEHQPARDDNGVPLVGPNTGNIFSELEVAHILPHSLTKSHAEDSQLNLSRQTALFILNMFDHGVVHIIDGVDIDRPRNAITLTLDLHRRFGEFKIFFEPVIPPNLPGMGITFPVTRTLLLAPNRTIDAPSPRLLALHRAIGHILHLSAAGAYIDDMFRDLEMNGVSADGSTDLAQFVKLGLGGWLDGTINAY</sequence>
<dbReference type="EMBL" id="JAVFKD010000015">
    <property type="protein sequence ID" value="KAK5988612.1"/>
    <property type="molecule type" value="Genomic_DNA"/>
</dbReference>
<name>A0ABR0S8X7_9HYPO</name>
<feature type="domain" description="HNH nuclease" evidence="1">
    <location>
        <begin position="202"/>
        <end position="275"/>
    </location>
</feature>
<keyword evidence="3" id="KW-1185">Reference proteome</keyword>
<dbReference type="Proteomes" id="UP001338125">
    <property type="component" value="Unassembled WGS sequence"/>
</dbReference>